<dbReference type="Proteomes" id="UP001589610">
    <property type="component" value="Unassembled WGS sequence"/>
</dbReference>
<comment type="caution">
    <text evidence="3">The sequence shown here is derived from an EMBL/GenBank/DDBJ whole genome shotgun (WGS) entry which is preliminary data.</text>
</comment>
<evidence type="ECO:0000256" key="1">
    <source>
        <dbReference type="SAM" id="Phobius"/>
    </source>
</evidence>
<evidence type="ECO:0000259" key="2">
    <source>
        <dbReference type="Pfam" id="PF00542"/>
    </source>
</evidence>
<keyword evidence="1" id="KW-0812">Transmembrane</keyword>
<dbReference type="InterPro" id="IPR014719">
    <property type="entry name" value="Ribosomal_bL12_C/ClpS-like"/>
</dbReference>
<keyword evidence="3" id="KW-0687">Ribonucleoprotein</keyword>
<reference evidence="3 4" key="1">
    <citation type="submission" date="2024-09" db="EMBL/GenBank/DDBJ databases">
        <authorList>
            <person name="Sun Q."/>
            <person name="Mori K."/>
        </authorList>
    </citation>
    <scope>NUCLEOTIDE SEQUENCE [LARGE SCALE GENOMIC DNA]</scope>
    <source>
        <strain evidence="3 4">JCM 3028</strain>
    </source>
</reference>
<keyword evidence="1" id="KW-1133">Transmembrane helix</keyword>
<name>A0ABV5TMA3_9ACTN</name>
<sequence length="161" mass="16934">MPNIGPVELLIVAVLLAVVLVVVVGAVVAAGKRGRAVSGGRVPAMPLTPQGLHETVTGLTRERQKIHAIKELRRYTGLGLKEAKAVVDAVAAGHDMWSHPLMSGFRPAHPVVPPNAAVTGPDLATRVRGLKAAGRSEQAIHLVRGETGMGEREAELFVETL</sequence>
<gene>
    <name evidence="3" type="ORF">ACFFRH_32600</name>
</gene>
<dbReference type="EMBL" id="JBHMBS010000021">
    <property type="protein sequence ID" value="MFB9680248.1"/>
    <property type="molecule type" value="Genomic_DNA"/>
</dbReference>
<dbReference type="Pfam" id="PF00542">
    <property type="entry name" value="Ribosomal_L12"/>
    <property type="match status" value="1"/>
</dbReference>
<evidence type="ECO:0000313" key="4">
    <source>
        <dbReference type="Proteomes" id="UP001589610"/>
    </source>
</evidence>
<dbReference type="Gene3D" id="3.30.1390.10">
    <property type="match status" value="1"/>
</dbReference>
<dbReference type="RefSeq" id="WP_386161243.1">
    <property type="nucleotide sequence ID" value="NZ_JBHMBS010000021.1"/>
</dbReference>
<keyword evidence="4" id="KW-1185">Reference proteome</keyword>
<organism evidence="3 4">
    <name type="scientific">Streptosporangium vulgare</name>
    <dbReference type="NCBI Taxonomy" id="46190"/>
    <lineage>
        <taxon>Bacteria</taxon>
        <taxon>Bacillati</taxon>
        <taxon>Actinomycetota</taxon>
        <taxon>Actinomycetes</taxon>
        <taxon>Streptosporangiales</taxon>
        <taxon>Streptosporangiaceae</taxon>
        <taxon>Streptosporangium</taxon>
    </lineage>
</organism>
<feature type="domain" description="Large ribosomal subunit protein bL12 C-terminal" evidence="2">
    <location>
        <begin position="63"/>
        <end position="90"/>
    </location>
</feature>
<accession>A0ABV5TMA3</accession>
<keyword evidence="1" id="KW-0472">Membrane</keyword>
<dbReference type="GO" id="GO:0005840">
    <property type="term" value="C:ribosome"/>
    <property type="evidence" value="ECO:0007669"/>
    <property type="project" value="UniProtKB-KW"/>
</dbReference>
<keyword evidence="3" id="KW-0689">Ribosomal protein</keyword>
<dbReference type="InterPro" id="IPR013823">
    <property type="entry name" value="Ribosomal_bL12_C"/>
</dbReference>
<proteinExistence type="predicted"/>
<protein>
    <submittedName>
        <fullName evidence="3">Ribosomal protein L7/L12</fullName>
    </submittedName>
</protein>
<feature type="transmembrane region" description="Helical" evidence="1">
    <location>
        <begin position="6"/>
        <end position="31"/>
    </location>
</feature>
<evidence type="ECO:0000313" key="3">
    <source>
        <dbReference type="EMBL" id="MFB9680248.1"/>
    </source>
</evidence>
<dbReference type="SUPFAM" id="SSF54736">
    <property type="entry name" value="ClpS-like"/>
    <property type="match status" value="1"/>
</dbReference>